<evidence type="ECO:0000259" key="3">
    <source>
        <dbReference type="PROSITE" id="PS50054"/>
    </source>
</evidence>
<dbReference type="InterPro" id="IPR000387">
    <property type="entry name" value="Tyr_Pase_dom"/>
</dbReference>
<dbReference type="InterPro" id="IPR029021">
    <property type="entry name" value="Prot-tyrosine_phosphatase-like"/>
</dbReference>
<evidence type="ECO:0000256" key="2">
    <source>
        <dbReference type="ARBA" id="ARBA00022912"/>
    </source>
</evidence>
<dbReference type="EMBL" id="MT418680">
    <property type="protein sequence ID" value="QKF94051.1"/>
    <property type="molecule type" value="Genomic_DNA"/>
</dbReference>
<dbReference type="SUPFAM" id="SSF52799">
    <property type="entry name" value="(Phosphotyrosine protein) phosphatases II"/>
    <property type="match status" value="1"/>
</dbReference>
<accession>A0A7D3UUC3</accession>
<dbReference type="Pfam" id="PF00782">
    <property type="entry name" value="DSPc"/>
    <property type="match status" value="1"/>
</dbReference>
<sequence>MCEHPENDANEIIPNLWLGNIKAAYNQEFLKTYNIKNVLTIMDDFDNKYKYNSITYLVIPIKDEHSCSKDMINIFNIATNFIYNSLQNNEPILVHCKKGHHRSAALVVAFLIKYLNVDYLLALRYINYLRPCAVRRNTCMGNHLFKYYLHINNIKTCKIECNISNKVYNCKCKK</sequence>
<protein>
    <submittedName>
        <fullName evidence="5">Dual specificity phosphatase</fullName>
    </submittedName>
</protein>
<dbReference type="PROSITE" id="PS50056">
    <property type="entry name" value="TYR_PHOSPHATASE_2"/>
    <property type="match status" value="1"/>
</dbReference>
<evidence type="ECO:0000259" key="4">
    <source>
        <dbReference type="PROSITE" id="PS50056"/>
    </source>
</evidence>
<evidence type="ECO:0000256" key="1">
    <source>
        <dbReference type="ARBA" id="ARBA00022801"/>
    </source>
</evidence>
<dbReference type="InterPro" id="IPR016130">
    <property type="entry name" value="Tyr_Pase_AS"/>
</dbReference>
<feature type="domain" description="Tyrosine specific protein phosphatases" evidence="4">
    <location>
        <begin position="69"/>
        <end position="135"/>
    </location>
</feature>
<keyword evidence="6" id="KW-1185">Reference proteome</keyword>
<evidence type="ECO:0000313" key="6">
    <source>
        <dbReference type="Proteomes" id="UP001162001"/>
    </source>
</evidence>
<dbReference type="GO" id="GO:0033550">
    <property type="term" value="F:MAP kinase tyrosine phosphatase activity"/>
    <property type="evidence" value="ECO:0007669"/>
    <property type="project" value="TreeGrafter"/>
</dbReference>
<dbReference type="Proteomes" id="UP001162001">
    <property type="component" value="Segment"/>
</dbReference>
<dbReference type="CDD" id="cd14498">
    <property type="entry name" value="DSP"/>
    <property type="match status" value="1"/>
</dbReference>
<dbReference type="Gene3D" id="3.90.190.10">
    <property type="entry name" value="Protein tyrosine phosphatase superfamily"/>
    <property type="match status" value="1"/>
</dbReference>
<gene>
    <name evidence="5" type="ORF">Fadolivirus_1_593</name>
</gene>
<dbReference type="SMART" id="SM00195">
    <property type="entry name" value="DSPc"/>
    <property type="match status" value="1"/>
</dbReference>
<organism evidence="5 6">
    <name type="scientific">Fadolivirus FV1/VV64</name>
    <dbReference type="NCBI Taxonomy" id="3070911"/>
    <lineage>
        <taxon>Viruses</taxon>
        <taxon>Varidnaviria</taxon>
        <taxon>Bamfordvirae</taxon>
        <taxon>Nucleocytoviricota</taxon>
        <taxon>Megaviricetes</taxon>
        <taxon>Imitervirales</taxon>
        <taxon>Mimiviridae</taxon>
        <taxon>Klosneuvirinae</taxon>
        <taxon>Fadolivirus</taxon>
        <taxon>Fadolivirus algeromassiliense</taxon>
    </lineage>
</organism>
<dbReference type="GO" id="GO:0017017">
    <property type="term" value="F:MAP kinase tyrosine/serine/threonine phosphatase activity"/>
    <property type="evidence" value="ECO:0007669"/>
    <property type="project" value="TreeGrafter"/>
</dbReference>
<dbReference type="GO" id="GO:0008330">
    <property type="term" value="F:protein tyrosine/threonine phosphatase activity"/>
    <property type="evidence" value="ECO:0007669"/>
    <property type="project" value="TreeGrafter"/>
</dbReference>
<reference evidence="5 6" key="1">
    <citation type="submission" date="2020-04" db="EMBL/GenBank/DDBJ databases">
        <title>Advantages and limits of metagenomic assembly and binning of a giant virus.</title>
        <authorList>
            <person name="Schulz F."/>
            <person name="Andreani J."/>
            <person name="Francis R."/>
            <person name="Boudjemaa H."/>
            <person name="Bou Khalil J.Y."/>
            <person name="Lee J."/>
            <person name="La Scola B."/>
            <person name="Woyke T."/>
        </authorList>
    </citation>
    <scope>NUCLEOTIDE SEQUENCE [LARGE SCALE GENOMIC DNA]</scope>
    <source>
        <strain evidence="5 6">FV1/VV64</strain>
    </source>
</reference>
<evidence type="ECO:0000313" key="5">
    <source>
        <dbReference type="EMBL" id="QKF94051.1"/>
    </source>
</evidence>
<feature type="domain" description="Tyrosine-protein phosphatase" evidence="3">
    <location>
        <begin position="7"/>
        <end position="153"/>
    </location>
</feature>
<dbReference type="PROSITE" id="PS50054">
    <property type="entry name" value="TYR_PHOSPHATASE_DUAL"/>
    <property type="match status" value="1"/>
</dbReference>
<dbReference type="PANTHER" id="PTHR10159:SF519">
    <property type="entry name" value="DUAL SPECIFICITY PROTEIN PHOSPHATASE MPK3"/>
    <property type="match status" value="1"/>
</dbReference>
<proteinExistence type="predicted"/>
<name>A0A7D3UUC3_9VIRU</name>
<dbReference type="InterPro" id="IPR020422">
    <property type="entry name" value="TYR_PHOSPHATASE_DUAL_dom"/>
</dbReference>
<keyword evidence="2" id="KW-0904">Protein phosphatase</keyword>
<dbReference type="InterPro" id="IPR000340">
    <property type="entry name" value="Dual-sp_phosphatase_cat-dom"/>
</dbReference>
<dbReference type="PANTHER" id="PTHR10159">
    <property type="entry name" value="DUAL SPECIFICITY PROTEIN PHOSPHATASE"/>
    <property type="match status" value="1"/>
</dbReference>
<keyword evidence="1" id="KW-0378">Hydrolase</keyword>
<dbReference type="PROSITE" id="PS00383">
    <property type="entry name" value="TYR_PHOSPHATASE_1"/>
    <property type="match status" value="1"/>
</dbReference>